<accession>A0ABT9TWE3</accession>
<dbReference type="Gene3D" id="2.60.40.10">
    <property type="entry name" value="Immunoglobulins"/>
    <property type="match status" value="1"/>
</dbReference>
<feature type="active site" description="Proton donor" evidence="10">
    <location>
        <position position="365"/>
    </location>
</feature>
<evidence type="ECO:0000256" key="4">
    <source>
        <dbReference type="ARBA" id="ARBA00009000"/>
    </source>
</evidence>
<dbReference type="GO" id="GO:0003844">
    <property type="term" value="F:1,4-alpha-glucan branching enzyme activity"/>
    <property type="evidence" value="ECO:0007669"/>
    <property type="project" value="UniProtKB-EC"/>
</dbReference>
<dbReference type="InterPro" id="IPR013780">
    <property type="entry name" value="Glyco_hydro_b"/>
</dbReference>
<dbReference type="InterPro" id="IPR014756">
    <property type="entry name" value="Ig_E-set"/>
</dbReference>
<evidence type="ECO:0000256" key="6">
    <source>
        <dbReference type="ARBA" id="ARBA00022676"/>
    </source>
</evidence>
<evidence type="ECO:0000256" key="1">
    <source>
        <dbReference type="ARBA" id="ARBA00000826"/>
    </source>
</evidence>
<name>A0ABT9TWE3_PAEHA</name>
<dbReference type="Pfam" id="PF02806">
    <property type="entry name" value="Alpha-amylase_C"/>
    <property type="match status" value="1"/>
</dbReference>
<evidence type="ECO:0000313" key="13">
    <source>
        <dbReference type="Proteomes" id="UP001229346"/>
    </source>
</evidence>
<evidence type="ECO:0000256" key="9">
    <source>
        <dbReference type="ARBA" id="ARBA00023277"/>
    </source>
</evidence>
<keyword evidence="7 10" id="KW-0808">Transferase</keyword>
<comment type="similarity">
    <text evidence="4 10">Belongs to the glycosyl hydrolase 13 family. GlgB subfamily.</text>
</comment>
<evidence type="ECO:0000256" key="2">
    <source>
        <dbReference type="ARBA" id="ARBA00002953"/>
    </source>
</evidence>
<comment type="subunit">
    <text evidence="10">Monomer.</text>
</comment>
<evidence type="ECO:0000313" key="12">
    <source>
        <dbReference type="EMBL" id="MDQ0111681.1"/>
    </source>
</evidence>
<gene>
    <name evidence="10" type="primary">glgB</name>
    <name evidence="12" type="ORF">J2T15_001114</name>
</gene>
<dbReference type="InterPro" id="IPR017853">
    <property type="entry name" value="GH"/>
</dbReference>
<protein>
    <recommendedName>
        <fullName evidence="10">1,4-alpha-glucan branching enzyme GlgB</fullName>
        <ecNumber evidence="10">2.4.1.18</ecNumber>
    </recommendedName>
    <alternativeName>
        <fullName evidence="10">1,4-alpha-D-glucan:1,4-alpha-D-glucan 6-glucosyl-transferase</fullName>
    </alternativeName>
    <alternativeName>
        <fullName evidence="10">Alpha-(1-&gt;4)-glucan branching enzyme</fullName>
    </alternativeName>
    <alternativeName>
        <fullName evidence="10">Glycogen branching enzyme</fullName>
        <shortName evidence="10">BE</shortName>
    </alternativeName>
</protein>
<dbReference type="SMART" id="SM00642">
    <property type="entry name" value="Aamy"/>
    <property type="match status" value="1"/>
</dbReference>
<evidence type="ECO:0000256" key="5">
    <source>
        <dbReference type="ARBA" id="ARBA00022600"/>
    </source>
</evidence>
<keyword evidence="13" id="KW-1185">Reference proteome</keyword>
<dbReference type="Pfam" id="PF00128">
    <property type="entry name" value="Alpha-amylase"/>
    <property type="match status" value="1"/>
</dbReference>
<dbReference type="CDD" id="cd11322">
    <property type="entry name" value="AmyAc_Glg_BE"/>
    <property type="match status" value="1"/>
</dbReference>
<evidence type="ECO:0000256" key="7">
    <source>
        <dbReference type="ARBA" id="ARBA00022679"/>
    </source>
</evidence>
<dbReference type="HAMAP" id="MF_00685">
    <property type="entry name" value="GlgB"/>
    <property type="match status" value="1"/>
</dbReference>
<comment type="caution">
    <text evidence="12">The sequence shown here is derived from an EMBL/GenBank/DDBJ whole genome shotgun (WGS) entry which is preliminary data.</text>
</comment>
<dbReference type="InterPro" id="IPR044143">
    <property type="entry name" value="GlgB_N_E_set_prok"/>
</dbReference>
<organism evidence="12 13">
    <name type="scientific">Paenibacillus harenae</name>
    <dbReference type="NCBI Taxonomy" id="306543"/>
    <lineage>
        <taxon>Bacteria</taxon>
        <taxon>Bacillati</taxon>
        <taxon>Bacillota</taxon>
        <taxon>Bacilli</taxon>
        <taxon>Bacillales</taxon>
        <taxon>Paenibacillaceae</taxon>
        <taxon>Paenibacillus</taxon>
    </lineage>
</organism>
<dbReference type="NCBIfam" id="NF003811">
    <property type="entry name" value="PRK05402.1"/>
    <property type="match status" value="1"/>
</dbReference>
<keyword evidence="9 10" id="KW-0119">Carbohydrate metabolism</keyword>
<dbReference type="PANTHER" id="PTHR43651">
    <property type="entry name" value="1,4-ALPHA-GLUCAN-BRANCHING ENZYME"/>
    <property type="match status" value="1"/>
</dbReference>
<dbReference type="RefSeq" id="WP_307201827.1">
    <property type="nucleotide sequence ID" value="NZ_JAUSSU010000002.1"/>
</dbReference>
<dbReference type="SUPFAM" id="SSF51011">
    <property type="entry name" value="Glycosyl hydrolase domain"/>
    <property type="match status" value="1"/>
</dbReference>
<dbReference type="EC" id="2.4.1.18" evidence="10"/>
<evidence type="ECO:0000259" key="11">
    <source>
        <dbReference type="SMART" id="SM00642"/>
    </source>
</evidence>
<dbReference type="PANTHER" id="PTHR43651:SF3">
    <property type="entry name" value="1,4-ALPHA-GLUCAN-BRANCHING ENZYME"/>
    <property type="match status" value="1"/>
</dbReference>
<keyword evidence="6 10" id="KW-0328">Glycosyltransferase</keyword>
<proteinExistence type="inferred from homology"/>
<dbReference type="Gene3D" id="3.20.20.80">
    <property type="entry name" value="Glycosidases"/>
    <property type="match status" value="1"/>
</dbReference>
<dbReference type="InterPro" id="IPR013783">
    <property type="entry name" value="Ig-like_fold"/>
</dbReference>
<dbReference type="Gene3D" id="2.60.40.1180">
    <property type="entry name" value="Golgi alpha-mannosidase II"/>
    <property type="match status" value="1"/>
</dbReference>
<comment type="pathway">
    <text evidence="3 10">Glycan biosynthesis; glycogen biosynthesis.</text>
</comment>
<dbReference type="InterPro" id="IPR037439">
    <property type="entry name" value="Branching_enzy"/>
</dbReference>
<evidence type="ECO:0000256" key="3">
    <source>
        <dbReference type="ARBA" id="ARBA00004964"/>
    </source>
</evidence>
<keyword evidence="8 10" id="KW-0320">Glycogen biosynthesis</keyword>
<dbReference type="InterPro" id="IPR006048">
    <property type="entry name" value="A-amylase/branching_C"/>
</dbReference>
<dbReference type="Proteomes" id="UP001229346">
    <property type="component" value="Unassembled WGS sequence"/>
</dbReference>
<comment type="catalytic activity">
    <reaction evidence="1 10">
        <text>Transfers a segment of a (1-&gt;4)-alpha-D-glucan chain to a primary hydroxy group in a similar glucan chain.</text>
        <dbReference type="EC" id="2.4.1.18"/>
    </reaction>
</comment>
<dbReference type="InterPro" id="IPR006407">
    <property type="entry name" value="GlgB"/>
</dbReference>
<dbReference type="CDD" id="cd02855">
    <property type="entry name" value="E_set_GBE_prok_N"/>
    <property type="match status" value="1"/>
</dbReference>
<dbReference type="NCBIfam" id="TIGR01515">
    <property type="entry name" value="branching_enzym"/>
    <property type="match status" value="1"/>
</dbReference>
<dbReference type="SUPFAM" id="SSF51445">
    <property type="entry name" value="(Trans)glycosidases"/>
    <property type="match status" value="1"/>
</dbReference>
<comment type="function">
    <text evidence="2 10">Catalyzes the formation of the alpha-1,6-glucosidic linkages in glycogen by scission of a 1,4-alpha-linked oligosaccharide from growing alpha-1,4-glucan chains and the subsequent attachment of the oligosaccharide to the alpha-1,6 position.</text>
</comment>
<dbReference type="NCBIfam" id="NF008967">
    <property type="entry name" value="PRK12313.1"/>
    <property type="match status" value="1"/>
</dbReference>
<reference evidence="12 13" key="1">
    <citation type="submission" date="2023-07" db="EMBL/GenBank/DDBJ databases">
        <title>Sorghum-associated microbial communities from plants grown in Nebraska, USA.</title>
        <authorList>
            <person name="Schachtman D."/>
        </authorList>
    </citation>
    <scope>NUCLEOTIDE SEQUENCE [LARGE SCALE GENOMIC DNA]</scope>
    <source>
        <strain evidence="12 13">CC482</strain>
    </source>
</reference>
<evidence type="ECO:0000256" key="8">
    <source>
        <dbReference type="ARBA" id="ARBA00023056"/>
    </source>
</evidence>
<dbReference type="InterPro" id="IPR004193">
    <property type="entry name" value="Glyco_hydro_13_N"/>
</dbReference>
<keyword evidence="5 10" id="KW-0321">Glycogen metabolism</keyword>
<feature type="domain" description="Glycosyl hydrolase family 13 catalytic" evidence="11">
    <location>
        <begin position="155"/>
        <end position="506"/>
    </location>
</feature>
<sequence>MVQTVPNGLCHEQLYLFNEGSSHHSYRFMGAHPILLDGTHGVRFAVWAPHAVEVRVIGSFNDWDGSRHKMDRIGSTGIFALFVAYIGEGEIYKYELLTQSGAYIRKADPYAFYSERRPNTASIVTSLHGYAWQDEAWQASKRNKSPYTNALLIYEVHAGSWKIKGKEHFYTYEELAESLVPYAADMGYTHIELMPLSEHPLDQSWGYQITGFYSATSRYGTPKGLMRFVDACHAHGLGVILDWVPGHFCKDDHGLRQFDGTPIFEGADPNRAEKPLWGTLAFDFSRNEVVSFLISNAVFWMDVFHIDGLRVDAVASMINLHMDKPPEMHTYNWLGGADNLDALRFLKKLNETVFHYYPDTLMLAEDSSAWPAVTSPTYKGGLGFNFKWNMGWMNDMLRYMALDPADRPHHHHLITFSLLYAFSENYVLPLSHDEVVHGKRSLLNKMPGSYEQKFAQLRLFYGFWMTHPGKKLLFMGSEWGQFDEWKDSDMLDWMVLEYDSHRGMHRYVKDLNHIYVDESSLWERDREPECFEWIDVNNANQSVISFIRRGNGTFTVIIANFSANDYVQYRIGVPERGNYRSLMHSNEKQYGGTVSDRPPSYCSQPIAWHGHNQSILLHLPPFTFMLLTLDPGNTH</sequence>
<dbReference type="PIRSF" id="PIRSF000463">
    <property type="entry name" value="GlgB"/>
    <property type="match status" value="1"/>
</dbReference>
<feature type="active site" description="Nucleophile" evidence="10">
    <location>
        <position position="312"/>
    </location>
</feature>
<dbReference type="InterPro" id="IPR006047">
    <property type="entry name" value="GH13_cat_dom"/>
</dbReference>
<dbReference type="EMBL" id="JAUSSU010000002">
    <property type="protein sequence ID" value="MDQ0111681.1"/>
    <property type="molecule type" value="Genomic_DNA"/>
</dbReference>
<evidence type="ECO:0000256" key="10">
    <source>
        <dbReference type="HAMAP-Rule" id="MF_00685"/>
    </source>
</evidence>
<dbReference type="Pfam" id="PF02922">
    <property type="entry name" value="CBM_48"/>
    <property type="match status" value="1"/>
</dbReference>
<dbReference type="SUPFAM" id="SSF81296">
    <property type="entry name" value="E set domains"/>
    <property type="match status" value="1"/>
</dbReference>